<evidence type="ECO:0000256" key="1">
    <source>
        <dbReference type="SAM" id="MobiDB-lite"/>
    </source>
</evidence>
<dbReference type="Proteomes" id="UP000593765">
    <property type="component" value="Chromosome"/>
</dbReference>
<feature type="region of interest" description="Disordered" evidence="1">
    <location>
        <begin position="1"/>
        <end position="34"/>
    </location>
</feature>
<keyword evidence="3" id="KW-1185">Reference proteome</keyword>
<dbReference type="RefSeq" id="WP_206290443.1">
    <property type="nucleotide sequence ID" value="NZ_CP063458.1"/>
</dbReference>
<feature type="compositionally biased region" description="Low complexity" evidence="1">
    <location>
        <begin position="59"/>
        <end position="95"/>
    </location>
</feature>
<evidence type="ECO:0000313" key="3">
    <source>
        <dbReference type="Proteomes" id="UP000593765"/>
    </source>
</evidence>
<sequence>MDPKKPTRPAGQKSTSQKPTGQKPAGKPAKKSASTTEYVFGWLGRQVGHVKKAVQSDVTKPAAKKPQAAAQKPTAAQASGTPKSPSRAAASPAPSEGATLSEKVIFRQDKVEEAEMPHQPGVILRRTIIDEVVVEREVKDGTKK</sequence>
<dbReference type="KEGG" id="hbs:IPV69_14700"/>
<organism evidence="2 3">
    <name type="scientific">Humisphaera borealis</name>
    <dbReference type="NCBI Taxonomy" id="2807512"/>
    <lineage>
        <taxon>Bacteria</taxon>
        <taxon>Pseudomonadati</taxon>
        <taxon>Planctomycetota</taxon>
        <taxon>Phycisphaerae</taxon>
        <taxon>Tepidisphaerales</taxon>
        <taxon>Tepidisphaeraceae</taxon>
        <taxon>Humisphaera</taxon>
    </lineage>
</organism>
<evidence type="ECO:0000313" key="2">
    <source>
        <dbReference type="EMBL" id="QOV87538.1"/>
    </source>
</evidence>
<protein>
    <submittedName>
        <fullName evidence="2">Uncharacterized protein</fullName>
    </submittedName>
</protein>
<proteinExistence type="predicted"/>
<dbReference type="EMBL" id="CP063458">
    <property type="protein sequence ID" value="QOV87538.1"/>
    <property type="molecule type" value="Genomic_DNA"/>
</dbReference>
<name>A0A7M2WPZ1_9BACT</name>
<feature type="compositionally biased region" description="Low complexity" evidence="1">
    <location>
        <begin position="17"/>
        <end position="34"/>
    </location>
</feature>
<accession>A0A7M2WPZ1</accession>
<dbReference type="AlphaFoldDB" id="A0A7M2WPZ1"/>
<gene>
    <name evidence="2" type="ORF">IPV69_14700</name>
</gene>
<feature type="region of interest" description="Disordered" evidence="1">
    <location>
        <begin position="51"/>
        <end position="103"/>
    </location>
</feature>
<reference evidence="2 3" key="1">
    <citation type="submission" date="2020-10" db="EMBL/GenBank/DDBJ databases">
        <title>Wide distribution of Phycisphaera-like planctomycetes from WD2101 soil group in peatlands and genome analysis of the first cultivated representative.</title>
        <authorList>
            <person name="Dedysh S.N."/>
            <person name="Beletsky A.V."/>
            <person name="Ivanova A."/>
            <person name="Kulichevskaya I.S."/>
            <person name="Suzina N.E."/>
            <person name="Philippov D.A."/>
            <person name="Rakitin A.L."/>
            <person name="Mardanov A.V."/>
            <person name="Ravin N.V."/>
        </authorList>
    </citation>
    <scope>NUCLEOTIDE SEQUENCE [LARGE SCALE GENOMIC DNA]</scope>
    <source>
        <strain evidence="2 3">M1803</strain>
    </source>
</reference>